<feature type="transmembrane region" description="Helical" evidence="9">
    <location>
        <begin position="30"/>
        <end position="49"/>
    </location>
</feature>
<dbReference type="Gene3D" id="1.20.1420.30">
    <property type="entry name" value="NCX, central ion-binding region"/>
    <property type="match status" value="1"/>
</dbReference>
<dbReference type="GO" id="GO:0006874">
    <property type="term" value="P:intracellular calcium ion homeostasis"/>
    <property type="evidence" value="ECO:0007669"/>
    <property type="project" value="TreeGrafter"/>
</dbReference>
<dbReference type="EMBL" id="CP018092">
    <property type="protein sequence ID" value="ATS18027.1"/>
    <property type="molecule type" value="Genomic_DNA"/>
</dbReference>
<keyword evidence="6 9" id="KW-1133">Transmembrane helix</keyword>
<evidence type="ECO:0000256" key="9">
    <source>
        <dbReference type="RuleBase" id="RU365028"/>
    </source>
</evidence>
<dbReference type="AlphaFoldDB" id="A0A2D2Q175"/>
<dbReference type="InterPro" id="IPR004837">
    <property type="entry name" value="NaCa_Exmemb"/>
</dbReference>
<evidence type="ECO:0000256" key="5">
    <source>
        <dbReference type="ARBA" id="ARBA00022837"/>
    </source>
</evidence>
<reference evidence="11 12" key="1">
    <citation type="submission" date="2016-11" db="EMBL/GenBank/DDBJ databases">
        <title>Complete genome sequence of thermophilic cyanobacteria strain Synechococcus sp. PCC6715.</title>
        <authorList>
            <person name="Tang J."/>
            <person name="Daroch M."/>
            <person name="Liang Y."/>
            <person name="Jiang D."/>
            <person name="Shah M."/>
        </authorList>
    </citation>
    <scope>NUCLEOTIDE SEQUENCE [LARGE SCALE GENOMIC DNA]</scope>
    <source>
        <strain evidence="11 12">PCC 6715</strain>
    </source>
</reference>
<dbReference type="InterPro" id="IPR004713">
    <property type="entry name" value="CaH_exchang"/>
</dbReference>
<evidence type="ECO:0000313" key="11">
    <source>
        <dbReference type="EMBL" id="ATS18027.1"/>
    </source>
</evidence>
<proteinExistence type="inferred from homology"/>
<dbReference type="NCBIfam" id="TIGR00378">
    <property type="entry name" value="cax"/>
    <property type="match status" value="1"/>
</dbReference>
<gene>
    <name evidence="11" type="ORF">BRW62_03870</name>
</gene>
<name>A0A2D2Q175_PARLV</name>
<dbReference type="PANTHER" id="PTHR31503">
    <property type="entry name" value="VACUOLAR CALCIUM ION TRANSPORTER"/>
    <property type="match status" value="1"/>
</dbReference>
<comment type="function">
    <text evidence="9">Ca(+)/H(+) antiporter that extrudes calcium in exchange for external protons.</text>
</comment>
<feature type="transmembrane region" description="Helical" evidence="9">
    <location>
        <begin position="309"/>
        <end position="325"/>
    </location>
</feature>
<feature type="transmembrane region" description="Helical" evidence="9">
    <location>
        <begin position="242"/>
        <end position="265"/>
    </location>
</feature>
<dbReference type="GO" id="GO:0015369">
    <property type="term" value="F:calcium:proton antiporter activity"/>
    <property type="evidence" value="ECO:0007669"/>
    <property type="project" value="UniProtKB-UniRule"/>
</dbReference>
<accession>A0A2D2Q175</accession>
<evidence type="ECO:0000256" key="1">
    <source>
        <dbReference type="ARBA" id="ARBA00004127"/>
    </source>
</evidence>
<feature type="transmembrane region" description="Helical" evidence="9">
    <location>
        <begin position="7"/>
        <end position="24"/>
    </location>
</feature>
<keyword evidence="2 9" id="KW-0813">Transport</keyword>
<feature type="transmembrane region" description="Helical" evidence="9">
    <location>
        <begin position="277"/>
        <end position="303"/>
    </location>
</feature>
<feature type="transmembrane region" description="Helical" evidence="9">
    <location>
        <begin position="61"/>
        <end position="82"/>
    </location>
</feature>
<keyword evidence="8 9" id="KW-0472">Membrane</keyword>
<feature type="transmembrane region" description="Helical" evidence="9">
    <location>
        <begin position="162"/>
        <end position="180"/>
    </location>
</feature>
<comment type="subcellular location">
    <subcellularLocation>
        <location evidence="1">Endomembrane system</location>
        <topology evidence="1">Multi-pass membrane protein</topology>
    </subcellularLocation>
</comment>
<protein>
    <recommendedName>
        <fullName evidence="9">Ca(2+)/H(+) antiporter</fullName>
    </recommendedName>
</protein>
<evidence type="ECO:0000256" key="6">
    <source>
        <dbReference type="ARBA" id="ARBA00022989"/>
    </source>
</evidence>
<dbReference type="KEGG" id="slw:BRW62_03870"/>
<dbReference type="OrthoDB" id="9776105at2"/>
<comment type="similarity">
    <text evidence="9">Belongs to the Ca(2+):cation antiporter (CaCA) (TC 2.A.19) family.</text>
</comment>
<dbReference type="Proteomes" id="UP000231057">
    <property type="component" value="Chromosome"/>
</dbReference>
<feature type="transmembrane region" description="Helical" evidence="9">
    <location>
        <begin position="94"/>
        <end position="117"/>
    </location>
</feature>
<keyword evidence="4 9" id="KW-0812">Transmembrane</keyword>
<evidence type="ECO:0000313" key="12">
    <source>
        <dbReference type="Proteomes" id="UP000231057"/>
    </source>
</evidence>
<evidence type="ECO:0000256" key="3">
    <source>
        <dbReference type="ARBA" id="ARBA00022568"/>
    </source>
</evidence>
<keyword evidence="7 9" id="KW-0406">Ion transport</keyword>
<evidence type="ECO:0000256" key="8">
    <source>
        <dbReference type="ARBA" id="ARBA00023136"/>
    </source>
</evidence>
<organism evidence="11 12">
    <name type="scientific">Parathermosynechococcus lividus PCC 6715</name>
    <dbReference type="NCBI Taxonomy" id="1917166"/>
    <lineage>
        <taxon>Bacteria</taxon>
        <taxon>Bacillati</taxon>
        <taxon>Cyanobacteriota</taxon>
        <taxon>Cyanophyceae</taxon>
        <taxon>Acaryochloridales</taxon>
        <taxon>Thermosynechococcaceae</taxon>
        <taxon>Parathermosynechococcus</taxon>
    </lineage>
</organism>
<sequence>MTTQQKILLGLLIFVPVALLNFIFKLPPMVSFIISGLAIVPLAAGIANATEAISEVIGPTLGGLLNATFGNFTEMIIAIVALRQGLAEVVKASLSGSIIANLLLGLGLAILAGGLRFREQQFPVAVARINASSLTLALIVLMTPTAIQAAAPGVSLQLVDHFSYAAAILLLVFYGLMLLFSMKTHRHLYLLNEVAGVETHEPEAAVNLKLQIGILLGGTILLVFVSDVLVDSLQEAITEVGLTQLFTGVFLIPIFSSVVEFITCVKFSLNNRMEGAVAVAIGSSLQIILFVAPVLVLVGWLLGQPQMNLSFNFFELVAVVAAVMITNSISNDGATNWLEGVLLLMTYLVLAVAFFIHP</sequence>
<dbReference type="PANTHER" id="PTHR31503:SF22">
    <property type="entry name" value="VACUOLAR CALCIUM ION TRANSPORTER"/>
    <property type="match status" value="1"/>
</dbReference>
<evidence type="ECO:0000256" key="4">
    <source>
        <dbReference type="ARBA" id="ARBA00022692"/>
    </source>
</evidence>
<reference evidence="12" key="2">
    <citation type="journal article" date="2022" name="Front. Microbiol.">
        <title>Comparative Genomic Analysis Revealed Distinct Molecular Components and Organization of CO2-Concentrating Mechanism in Thermophilic Cyanobacteria.</title>
        <authorList>
            <person name="Tang J."/>
            <person name="Zhou H."/>
            <person name="Yao D."/>
            <person name="Riaz S."/>
            <person name="You D."/>
            <person name="Klepacz-Smolka A."/>
            <person name="Daroch M."/>
        </authorList>
    </citation>
    <scope>NUCLEOTIDE SEQUENCE [LARGE SCALE GENOMIC DNA]</scope>
    <source>
        <strain evidence="12">PCC 6715</strain>
    </source>
</reference>
<dbReference type="InterPro" id="IPR004798">
    <property type="entry name" value="CAX-like"/>
</dbReference>
<dbReference type="Pfam" id="PF01699">
    <property type="entry name" value="Na_Ca_ex"/>
    <property type="match status" value="2"/>
</dbReference>
<evidence type="ECO:0000256" key="2">
    <source>
        <dbReference type="ARBA" id="ARBA00022448"/>
    </source>
</evidence>
<feature type="transmembrane region" description="Helical" evidence="9">
    <location>
        <begin position="337"/>
        <end position="356"/>
    </location>
</feature>
<keyword evidence="12" id="KW-1185">Reference proteome</keyword>
<dbReference type="GO" id="GO:0016020">
    <property type="term" value="C:membrane"/>
    <property type="evidence" value="ECO:0007669"/>
    <property type="project" value="InterPro"/>
</dbReference>
<dbReference type="RefSeq" id="WP_099798383.1">
    <property type="nucleotide sequence ID" value="NZ_CP018092.1"/>
</dbReference>
<evidence type="ECO:0000256" key="7">
    <source>
        <dbReference type="ARBA" id="ARBA00023065"/>
    </source>
</evidence>
<feature type="domain" description="Sodium/calcium exchanger membrane region" evidence="10">
    <location>
        <begin position="30"/>
        <end position="182"/>
    </location>
</feature>
<keyword evidence="3 9" id="KW-0109">Calcium transport</keyword>
<keyword evidence="5 9" id="KW-0106">Calcium</keyword>
<feature type="transmembrane region" description="Helical" evidence="9">
    <location>
        <begin position="129"/>
        <end position="150"/>
    </location>
</feature>
<dbReference type="GO" id="GO:0012505">
    <property type="term" value="C:endomembrane system"/>
    <property type="evidence" value="ECO:0007669"/>
    <property type="project" value="UniProtKB-SubCell"/>
</dbReference>
<feature type="domain" description="Sodium/calcium exchanger membrane region" evidence="10">
    <location>
        <begin position="212"/>
        <end position="355"/>
    </location>
</feature>
<feature type="transmembrane region" description="Helical" evidence="9">
    <location>
        <begin position="212"/>
        <end position="230"/>
    </location>
</feature>
<evidence type="ECO:0000259" key="10">
    <source>
        <dbReference type="Pfam" id="PF01699"/>
    </source>
</evidence>
<dbReference type="InterPro" id="IPR044880">
    <property type="entry name" value="NCX_ion-bd_dom_sf"/>
</dbReference>
<keyword evidence="9" id="KW-0050">Antiport</keyword>